<evidence type="ECO:0000313" key="3">
    <source>
        <dbReference type="EMBL" id="CAL2102302.1"/>
    </source>
</evidence>
<keyword evidence="1" id="KW-1133">Transmembrane helix</keyword>
<dbReference type="PANTHER" id="PTHR34220">
    <property type="entry name" value="SENSOR HISTIDINE KINASE YPDA"/>
    <property type="match status" value="1"/>
</dbReference>
<protein>
    <submittedName>
        <fullName evidence="3">Membrane protein</fullName>
    </submittedName>
</protein>
<keyword evidence="1" id="KW-0812">Transmembrane</keyword>
<evidence type="ECO:0000259" key="2">
    <source>
        <dbReference type="Pfam" id="PF06580"/>
    </source>
</evidence>
<gene>
    <name evidence="3" type="ORF">T190423A01A_20053</name>
</gene>
<dbReference type="InterPro" id="IPR010559">
    <property type="entry name" value="Sig_transdc_His_kin_internal"/>
</dbReference>
<dbReference type="PANTHER" id="PTHR34220:SF7">
    <property type="entry name" value="SENSOR HISTIDINE KINASE YPDA"/>
    <property type="match status" value="1"/>
</dbReference>
<accession>A0ABM9P9P7</accession>
<feature type="transmembrane region" description="Helical" evidence="1">
    <location>
        <begin position="70"/>
        <end position="93"/>
    </location>
</feature>
<reference evidence="3 4" key="1">
    <citation type="submission" date="2024-05" db="EMBL/GenBank/DDBJ databases">
        <authorList>
            <person name="Duchaud E."/>
        </authorList>
    </citation>
    <scope>NUCLEOTIDE SEQUENCE [LARGE SCALE GENOMIC DNA]</scope>
    <source>
        <strain evidence="3">Ena-SAMPLE-TAB-13-05-2024-13:56:06:370-140308</strain>
    </source>
</reference>
<dbReference type="RefSeq" id="WP_348715465.1">
    <property type="nucleotide sequence ID" value="NZ_CAXJIO010000011.1"/>
</dbReference>
<dbReference type="EMBL" id="CAXJIO010000011">
    <property type="protein sequence ID" value="CAL2102302.1"/>
    <property type="molecule type" value="Genomic_DNA"/>
</dbReference>
<comment type="caution">
    <text evidence="3">The sequence shown here is derived from an EMBL/GenBank/DDBJ whole genome shotgun (WGS) entry which is preliminary data.</text>
</comment>
<organism evidence="3 4">
    <name type="scientific">Tenacibaculum polynesiense</name>
    <dbReference type="NCBI Taxonomy" id="3137857"/>
    <lineage>
        <taxon>Bacteria</taxon>
        <taxon>Pseudomonadati</taxon>
        <taxon>Bacteroidota</taxon>
        <taxon>Flavobacteriia</taxon>
        <taxon>Flavobacteriales</taxon>
        <taxon>Flavobacteriaceae</taxon>
        <taxon>Tenacibaculum</taxon>
    </lineage>
</organism>
<keyword evidence="1" id="KW-0472">Membrane</keyword>
<dbReference type="Proteomes" id="UP001497527">
    <property type="component" value="Unassembled WGS sequence"/>
</dbReference>
<sequence length="325" mass="38521">MKTILYRKNITQLLIHVLFWGLFIFVSLFVFTNFYWAANPFLQYLFLLLFIVYFNYFILLPFFVRKKWYFIYSVLFISISFFATQLYCNVFARCGCSVMKCLSDYLWQTLVPLLFFSFLWMLFKFIGEQEKVEKANQERTEIELKFLKSQINPHVLLNNLNTIYAYSIDKPSETPDLILKLSENLKHVLYETNSHKVLLEKELNFIENYIEFQKIRTQGIKKVHYTSSIDNDNYAIAPLLLITIIENAFKHSSTHSEIVISIEVIDGELLLKCHNLFDVQKTKETNTIGLPNLQKRLSLIYPDKHDLKLNEKDNSFSVFLNLNLK</sequence>
<feature type="transmembrane region" description="Helical" evidence="1">
    <location>
        <begin position="42"/>
        <end position="63"/>
    </location>
</feature>
<dbReference type="InterPro" id="IPR050640">
    <property type="entry name" value="Bact_2-comp_sensor_kinase"/>
</dbReference>
<dbReference type="Pfam" id="PF06580">
    <property type="entry name" value="His_kinase"/>
    <property type="match status" value="1"/>
</dbReference>
<feature type="domain" description="Signal transduction histidine kinase internal region" evidence="2">
    <location>
        <begin position="143"/>
        <end position="218"/>
    </location>
</feature>
<feature type="transmembrane region" description="Helical" evidence="1">
    <location>
        <begin position="105"/>
        <end position="123"/>
    </location>
</feature>
<name>A0ABM9P9P7_9FLAO</name>
<keyword evidence="4" id="KW-1185">Reference proteome</keyword>
<evidence type="ECO:0000256" key="1">
    <source>
        <dbReference type="SAM" id="Phobius"/>
    </source>
</evidence>
<feature type="transmembrane region" description="Helical" evidence="1">
    <location>
        <begin position="12"/>
        <end position="36"/>
    </location>
</feature>
<proteinExistence type="predicted"/>
<evidence type="ECO:0000313" key="4">
    <source>
        <dbReference type="Proteomes" id="UP001497527"/>
    </source>
</evidence>